<gene>
    <name evidence="7" type="ORF">KIS1582_1212</name>
</gene>
<evidence type="ECO:0000313" key="7">
    <source>
        <dbReference type="EMBL" id="KAF0825010.1"/>
    </source>
</evidence>
<feature type="transmembrane region" description="Helical" evidence="6">
    <location>
        <begin position="418"/>
        <end position="436"/>
    </location>
</feature>
<feature type="transmembrane region" description="Helical" evidence="6">
    <location>
        <begin position="156"/>
        <end position="174"/>
    </location>
</feature>
<evidence type="ECO:0000256" key="1">
    <source>
        <dbReference type="ARBA" id="ARBA00004651"/>
    </source>
</evidence>
<proteinExistence type="predicted"/>
<evidence type="ECO:0000256" key="4">
    <source>
        <dbReference type="ARBA" id="ARBA00022989"/>
    </source>
</evidence>
<name>A0A800NBX4_CYTFI</name>
<dbReference type="Pfam" id="PF01943">
    <property type="entry name" value="Polysacc_synt"/>
    <property type="match status" value="1"/>
</dbReference>
<dbReference type="InterPro" id="IPR002797">
    <property type="entry name" value="Polysacc_synth"/>
</dbReference>
<feature type="transmembrane region" description="Helical" evidence="6">
    <location>
        <begin position="186"/>
        <end position="206"/>
    </location>
</feature>
<feature type="transmembrane region" description="Helical" evidence="6">
    <location>
        <begin position="355"/>
        <end position="377"/>
    </location>
</feature>
<feature type="transmembrane region" description="Helical" evidence="6">
    <location>
        <begin position="389"/>
        <end position="412"/>
    </location>
</feature>
<dbReference type="PIRSF" id="PIRSF038958">
    <property type="entry name" value="PG_synth_SpoVB"/>
    <property type="match status" value="1"/>
</dbReference>
<keyword evidence="4 6" id="KW-1133">Transmembrane helix</keyword>
<comment type="subcellular location">
    <subcellularLocation>
        <location evidence="1">Cell membrane</location>
        <topology evidence="1">Multi-pass membrane protein</topology>
    </subcellularLocation>
</comment>
<dbReference type="PANTHER" id="PTHR30250:SF29">
    <property type="entry name" value="POLYSACCHARIDE BIOSYNTHESIS PROTEIN C-TERMINAL DOMAIN-CONTAINING PROTEIN"/>
    <property type="match status" value="1"/>
</dbReference>
<feature type="transmembrane region" description="Helical" evidence="6">
    <location>
        <begin position="448"/>
        <end position="466"/>
    </location>
</feature>
<feature type="transmembrane region" description="Helical" evidence="6">
    <location>
        <begin position="324"/>
        <end position="343"/>
    </location>
</feature>
<dbReference type="PANTHER" id="PTHR30250">
    <property type="entry name" value="PST FAMILY PREDICTED COLANIC ACID TRANSPORTER"/>
    <property type="match status" value="1"/>
</dbReference>
<feature type="transmembrane region" description="Helical" evidence="6">
    <location>
        <begin position="283"/>
        <end position="303"/>
    </location>
</feature>
<keyword evidence="2" id="KW-1003">Cell membrane</keyword>
<dbReference type="InterPro" id="IPR024923">
    <property type="entry name" value="PG_synth_SpoVB"/>
</dbReference>
<keyword evidence="3 6" id="KW-0812">Transmembrane</keyword>
<accession>A0A800NBX4</accession>
<dbReference type="InterPro" id="IPR050833">
    <property type="entry name" value="Poly_Biosynth_Transport"/>
</dbReference>
<feature type="transmembrane region" description="Helical" evidence="6">
    <location>
        <begin position="478"/>
        <end position="497"/>
    </location>
</feature>
<feature type="transmembrane region" description="Helical" evidence="6">
    <location>
        <begin position="109"/>
        <end position="135"/>
    </location>
</feature>
<dbReference type="AlphaFoldDB" id="A0A800NBX4"/>
<organism evidence="7 8">
    <name type="scientific">Cytobacillus firmus</name>
    <name type="common">Bacillus firmus</name>
    <dbReference type="NCBI Taxonomy" id="1399"/>
    <lineage>
        <taxon>Bacteria</taxon>
        <taxon>Bacillati</taxon>
        <taxon>Bacillota</taxon>
        <taxon>Bacilli</taxon>
        <taxon>Bacillales</taxon>
        <taxon>Bacillaceae</taxon>
        <taxon>Cytobacillus</taxon>
    </lineage>
</organism>
<dbReference type="OrthoDB" id="9775950at2"/>
<evidence type="ECO:0000313" key="8">
    <source>
        <dbReference type="Proteomes" id="UP000465778"/>
    </source>
</evidence>
<dbReference type="Proteomes" id="UP000465778">
    <property type="component" value="Unassembled WGS sequence"/>
</dbReference>
<sequence>MKQAFIKSTIILSIATLASKILGSIFRIPLQNIAGDEVLGIFSLVYPVYMVALILSVAGIPIAISKLISEANVHGDHERIYKIYVTAVILAFLFGLTSFTLIYSFSEPIAAVLGGASTRLALIVVSATLLVAPYMAVYRGYFQGFQDIRPTAVSQVLEQFIRVAFILMIAYVLVERNYSDEAVSAGIMAGSILGAVASAFYLRILFARSPLKPKAEGFRYSYSDFLKTGKTILYISLPICIGAITMALLNFVDSVTIPYSLKKADIDQNITYMYGIYGRGLSLVQIATVFSSSIVLPLIPLLTETLAEKNHEKARGILERTHRLTHLVSWPAAFGLLALSLPLNLALFKDLEGSAVLAVIGFSSVFTSLSVLGTGILQGINLAKQAAYIIFFGVVLKAAANIILVGVFGLIGAAYSTLAVYVVIFIANTIFIKKAVPFTVWKWKDSAVVISSIIMGGLIALLVFYADIEQWSRLKALLFSGAAIIAGALIYFILLFITRGIDKTEIASLPLLNKGKSKGTN</sequence>
<evidence type="ECO:0000256" key="5">
    <source>
        <dbReference type="ARBA" id="ARBA00023136"/>
    </source>
</evidence>
<evidence type="ECO:0000256" key="2">
    <source>
        <dbReference type="ARBA" id="ARBA00022475"/>
    </source>
</evidence>
<evidence type="ECO:0000256" key="3">
    <source>
        <dbReference type="ARBA" id="ARBA00022692"/>
    </source>
</evidence>
<keyword evidence="5 6" id="KW-0472">Membrane</keyword>
<dbReference type="RefSeq" id="WP_159344547.1">
    <property type="nucleotide sequence ID" value="NZ_JBALOT010000039.1"/>
</dbReference>
<comment type="caution">
    <text evidence="7">The sequence shown here is derived from an EMBL/GenBank/DDBJ whole genome shotgun (WGS) entry which is preliminary data.</text>
</comment>
<reference evidence="7 8" key="1">
    <citation type="journal article" date="2020" name="G3 (Bethesda)">
        <title>Whole Genome Sequencing and Comparative Genomics of Two Nematicidal Bacillus Strains Reveals a Wide Range of Possible Virulence Factors.</title>
        <authorList>
            <person name="Susic N."/>
            <person name="Janezic S."/>
            <person name="Rupnik M."/>
            <person name="Geric Stare B."/>
        </authorList>
    </citation>
    <scope>NUCLEOTIDE SEQUENCE [LARGE SCALE GENOMIC DNA]</scope>
    <source>
        <strain evidence="7 8">I-1582</strain>
    </source>
</reference>
<feature type="transmembrane region" description="Helical" evidence="6">
    <location>
        <begin position="39"/>
        <end position="62"/>
    </location>
</feature>
<dbReference type="EMBL" id="VDEM01000008">
    <property type="protein sequence ID" value="KAF0825010.1"/>
    <property type="molecule type" value="Genomic_DNA"/>
</dbReference>
<evidence type="ECO:0000256" key="6">
    <source>
        <dbReference type="SAM" id="Phobius"/>
    </source>
</evidence>
<protein>
    <submittedName>
        <fullName evidence="7">Polysaccharide biosynthesis protein CsaA</fullName>
    </submittedName>
</protein>
<dbReference type="CDD" id="cd13124">
    <property type="entry name" value="MATE_SpoVB_like"/>
    <property type="match status" value="1"/>
</dbReference>
<dbReference type="GO" id="GO:0005886">
    <property type="term" value="C:plasma membrane"/>
    <property type="evidence" value="ECO:0007669"/>
    <property type="project" value="UniProtKB-SubCell"/>
</dbReference>
<feature type="transmembrane region" description="Helical" evidence="6">
    <location>
        <begin position="83"/>
        <end position="103"/>
    </location>
</feature>
<feature type="transmembrane region" description="Helical" evidence="6">
    <location>
        <begin position="232"/>
        <end position="252"/>
    </location>
</feature>